<protein>
    <submittedName>
        <fullName evidence="1">Uncharacterized protein</fullName>
    </submittedName>
</protein>
<dbReference type="EMBL" id="CAUYUJ010016171">
    <property type="protein sequence ID" value="CAK0862516.1"/>
    <property type="molecule type" value="Genomic_DNA"/>
</dbReference>
<name>A0ABN9UTP8_9DINO</name>
<accession>A0ABN9UTP8</accession>
<reference evidence="1" key="1">
    <citation type="submission" date="2023-10" db="EMBL/GenBank/DDBJ databases">
        <authorList>
            <person name="Chen Y."/>
            <person name="Shah S."/>
            <person name="Dougan E. K."/>
            <person name="Thang M."/>
            <person name="Chan C."/>
        </authorList>
    </citation>
    <scope>NUCLEOTIDE SEQUENCE [LARGE SCALE GENOMIC DNA]</scope>
</reference>
<comment type="caution">
    <text evidence="1">The sequence shown here is derived from an EMBL/GenBank/DDBJ whole genome shotgun (WGS) entry which is preliminary data.</text>
</comment>
<feature type="non-terminal residue" evidence="1">
    <location>
        <position position="1"/>
    </location>
</feature>
<evidence type="ECO:0000313" key="1">
    <source>
        <dbReference type="EMBL" id="CAK0862516.1"/>
    </source>
</evidence>
<dbReference type="Proteomes" id="UP001189429">
    <property type="component" value="Unassembled WGS sequence"/>
</dbReference>
<organism evidence="1 2">
    <name type="scientific">Prorocentrum cordatum</name>
    <dbReference type="NCBI Taxonomy" id="2364126"/>
    <lineage>
        <taxon>Eukaryota</taxon>
        <taxon>Sar</taxon>
        <taxon>Alveolata</taxon>
        <taxon>Dinophyceae</taxon>
        <taxon>Prorocentrales</taxon>
        <taxon>Prorocentraceae</taxon>
        <taxon>Prorocentrum</taxon>
    </lineage>
</organism>
<evidence type="ECO:0000313" key="2">
    <source>
        <dbReference type="Proteomes" id="UP001189429"/>
    </source>
</evidence>
<proteinExistence type="predicted"/>
<gene>
    <name evidence="1" type="ORF">PCOR1329_LOCUS50915</name>
</gene>
<sequence>ACSIEAEALFREIATPTVLKKSLSGESLDTAMSYIVDIVGKVIFDSIDGDVISLLNQFFEGTMGACKEKVSVLITMCPKLKDMVQLWRSHDNIHDWFQTRTLHVIGLLAEVPTASADAIELTGISEDQLPLSVELSDRITKARAFLEGTLVKASTADACLYDLEECTVHWINIIKTSHTVGQFKKKKKKNQSDLAQMERGIISELKGTSVSALRDSLDSELSEEHKRTNKDDLVELLAATELASKRAEEDELQSVWNERTKDFYAKLAPDMSSYRRLLYSPTHFVDSKLWKALSASSKVGRWMTEWTIKESSLRAAMGKLSSDGANLRKHVLFYRPNKLWPETAEIAEGGGAGGDLPGAAAAAATAATEAGGEIDATKSQESQPKVELGPELKLRLFGKVLPCPANQPPIAWKKCFKCADVGGIGLYVVPEPAMLDVTSDSCVHGWARRMFETSVEDENSYWLKQPSVRKSKGAGMELTEKDSTYLKPFDAPTATWERAWK</sequence>
<feature type="non-terminal residue" evidence="1">
    <location>
        <position position="501"/>
    </location>
</feature>
<keyword evidence="2" id="KW-1185">Reference proteome</keyword>